<dbReference type="Proteomes" id="UP000694892">
    <property type="component" value="Chromosome 7L"/>
</dbReference>
<dbReference type="AlphaFoldDB" id="A0A974HB07"/>
<evidence type="ECO:0000313" key="2">
    <source>
        <dbReference type="Proteomes" id="UP000694892"/>
    </source>
</evidence>
<evidence type="ECO:0000313" key="1">
    <source>
        <dbReference type="EMBL" id="OCT71372.1"/>
    </source>
</evidence>
<protein>
    <submittedName>
        <fullName evidence="1">Uncharacterized protein</fullName>
    </submittedName>
</protein>
<accession>A0A974HB07</accession>
<gene>
    <name evidence="1" type="ORF">XELAEV_18034352mg</name>
</gene>
<organism evidence="1 2">
    <name type="scientific">Xenopus laevis</name>
    <name type="common">African clawed frog</name>
    <dbReference type="NCBI Taxonomy" id="8355"/>
    <lineage>
        <taxon>Eukaryota</taxon>
        <taxon>Metazoa</taxon>
        <taxon>Chordata</taxon>
        <taxon>Craniata</taxon>
        <taxon>Vertebrata</taxon>
        <taxon>Euteleostomi</taxon>
        <taxon>Amphibia</taxon>
        <taxon>Batrachia</taxon>
        <taxon>Anura</taxon>
        <taxon>Pipoidea</taxon>
        <taxon>Pipidae</taxon>
        <taxon>Xenopodinae</taxon>
        <taxon>Xenopus</taxon>
        <taxon>Xenopus</taxon>
    </lineage>
</organism>
<sequence>MMCIIVAQGKPQALLFIGFYRVKTMYAIHYICTNIQRVTTKFSMGTGTYTDLH</sequence>
<name>A0A974HB07_XENLA</name>
<dbReference type="EMBL" id="CM004478">
    <property type="protein sequence ID" value="OCT71372.1"/>
    <property type="molecule type" value="Genomic_DNA"/>
</dbReference>
<reference evidence="2" key="1">
    <citation type="journal article" date="2016" name="Nature">
        <title>Genome evolution in the allotetraploid frog Xenopus laevis.</title>
        <authorList>
            <person name="Session A.M."/>
            <person name="Uno Y."/>
            <person name="Kwon T."/>
            <person name="Chapman J.A."/>
            <person name="Toyoda A."/>
            <person name="Takahashi S."/>
            <person name="Fukui A."/>
            <person name="Hikosaka A."/>
            <person name="Suzuki A."/>
            <person name="Kondo M."/>
            <person name="van Heeringen S.J."/>
            <person name="Quigley I."/>
            <person name="Heinz S."/>
            <person name="Ogino H."/>
            <person name="Ochi H."/>
            <person name="Hellsten U."/>
            <person name="Lyons J.B."/>
            <person name="Simakov O."/>
            <person name="Putnam N."/>
            <person name="Stites J."/>
            <person name="Kuroki Y."/>
            <person name="Tanaka T."/>
            <person name="Michiue T."/>
            <person name="Watanabe M."/>
            <person name="Bogdanovic O."/>
            <person name="Lister R."/>
            <person name="Georgiou G."/>
            <person name="Paranjpe S.S."/>
            <person name="van Kruijsbergen I."/>
            <person name="Shu S."/>
            <person name="Carlson J."/>
            <person name="Kinoshita T."/>
            <person name="Ohta Y."/>
            <person name="Mawaribuchi S."/>
            <person name="Jenkins J."/>
            <person name="Grimwood J."/>
            <person name="Schmutz J."/>
            <person name="Mitros T."/>
            <person name="Mozaffari S.V."/>
            <person name="Suzuki Y."/>
            <person name="Haramoto Y."/>
            <person name="Yamamoto T.S."/>
            <person name="Takagi C."/>
            <person name="Heald R."/>
            <person name="Miller K."/>
            <person name="Haudenschild C."/>
            <person name="Kitzman J."/>
            <person name="Nakayama T."/>
            <person name="Izutsu Y."/>
            <person name="Robert J."/>
            <person name="Fortriede J."/>
            <person name="Burns K."/>
            <person name="Lotay V."/>
            <person name="Karimi K."/>
            <person name="Yasuoka Y."/>
            <person name="Dichmann D.S."/>
            <person name="Flajnik M.F."/>
            <person name="Houston D.W."/>
            <person name="Shendure J."/>
            <person name="DuPasquier L."/>
            <person name="Vize P.D."/>
            <person name="Zorn A.M."/>
            <person name="Ito M."/>
            <person name="Marcotte E.M."/>
            <person name="Wallingford J.B."/>
            <person name="Ito Y."/>
            <person name="Asashima M."/>
            <person name="Ueno N."/>
            <person name="Matsuda Y."/>
            <person name="Veenstra G.J."/>
            <person name="Fujiyama A."/>
            <person name="Harland R.M."/>
            <person name="Taira M."/>
            <person name="Rokhsar D.S."/>
        </authorList>
    </citation>
    <scope>NUCLEOTIDE SEQUENCE [LARGE SCALE GENOMIC DNA]</scope>
    <source>
        <strain evidence="2">J</strain>
    </source>
</reference>
<proteinExistence type="predicted"/>